<evidence type="ECO:0000256" key="1">
    <source>
        <dbReference type="ARBA" id="ARBA00001974"/>
    </source>
</evidence>
<feature type="binding site" evidence="11">
    <location>
        <position position="110"/>
    </location>
    <ligand>
        <name>FAD</name>
        <dbReference type="ChEBI" id="CHEBI:57692"/>
    </ligand>
</feature>
<evidence type="ECO:0000256" key="4">
    <source>
        <dbReference type="ARBA" id="ARBA00022692"/>
    </source>
</evidence>
<keyword evidence="5" id="KW-1000">Mitochondrion outer membrane</keyword>
<dbReference type="GO" id="GO:0071949">
    <property type="term" value="F:FAD binding"/>
    <property type="evidence" value="ECO:0007669"/>
    <property type="project" value="TreeGrafter"/>
</dbReference>
<dbReference type="InterPro" id="IPR008333">
    <property type="entry name" value="Cbr1-like_FAD-bd_dom"/>
</dbReference>
<feature type="binding site" evidence="11">
    <location>
        <position position="201"/>
    </location>
    <ligand>
        <name>FAD</name>
        <dbReference type="ChEBI" id="CHEBI:57692"/>
    </ligand>
</feature>
<evidence type="ECO:0000256" key="2">
    <source>
        <dbReference type="ARBA" id="ARBA00004294"/>
    </source>
</evidence>
<keyword evidence="5" id="KW-0496">Mitochondrion</keyword>
<keyword evidence="10 13" id="KW-0472">Membrane</keyword>
<dbReference type="Pfam" id="PF00175">
    <property type="entry name" value="NAD_binding_1"/>
    <property type="match status" value="1"/>
</dbReference>
<keyword evidence="7 13" id="KW-1133">Transmembrane helix</keyword>
<dbReference type="Pfam" id="PF00970">
    <property type="entry name" value="FAD_binding_6"/>
    <property type="match status" value="1"/>
</dbReference>
<comment type="cofactor">
    <cofactor evidence="1 11 12">
        <name>FAD</name>
        <dbReference type="ChEBI" id="CHEBI:57692"/>
    </cofactor>
</comment>
<feature type="binding site" evidence="11">
    <location>
        <position position="129"/>
    </location>
    <ligand>
        <name>FAD</name>
        <dbReference type="ChEBI" id="CHEBI:57692"/>
    </ligand>
</feature>
<keyword evidence="6 11" id="KW-0274">FAD</keyword>
<dbReference type="PRINTS" id="PR00406">
    <property type="entry name" value="CYTB5RDTASE"/>
</dbReference>
<feature type="transmembrane region" description="Helical" evidence="13">
    <location>
        <begin position="24"/>
        <end position="45"/>
    </location>
</feature>
<comment type="subcellular location">
    <subcellularLocation>
        <location evidence="2">Mitochondrion outer membrane</location>
    </subcellularLocation>
</comment>
<proteinExistence type="inferred from homology"/>
<dbReference type="Gene3D" id="3.40.50.80">
    <property type="entry name" value="Nucleotide-binding domain of ferredoxin-NADP reductase (FNR) module"/>
    <property type="match status" value="1"/>
</dbReference>
<dbReference type="InterPro" id="IPR001834">
    <property type="entry name" value="CBR-like"/>
</dbReference>
<feature type="domain" description="FAD-binding FR-type" evidence="14">
    <location>
        <begin position="57"/>
        <end position="170"/>
    </location>
</feature>
<feature type="binding site" evidence="11">
    <location>
        <position position="146"/>
    </location>
    <ligand>
        <name>FAD</name>
        <dbReference type="ChEBI" id="CHEBI:57692"/>
    </ligand>
</feature>
<organism evidence="15">
    <name type="scientific">Fibrocapsa japonica</name>
    <dbReference type="NCBI Taxonomy" id="94617"/>
    <lineage>
        <taxon>Eukaryota</taxon>
        <taxon>Sar</taxon>
        <taxon>Stramenopiles</taxon>
        <taxon>Ochrophyta</taxon>
        <taxon>Raphidophyceae</taxon>
        <taxon>Chattonellales</taxon>
        <taxon>Chattonellaceae</taxon>
        <taxon>Fibrocapsa</taxon>
    </lineage>
</organism>
<evidence type="ECO:0000256" key="8">
    <source>
        <dbReference type="ARBA" id="ARBA00023002"/>
    </source>
</evidence>
<dbReference type="SUPFAM" id="SSF63380">
    <property type="entry name" value="Riboflavin synthase domain-like"/>
    <property type="match status" value="1"/>
</dbReference>
<feature type="binding site" evidence="11">
    <location>
        <position position="112"/>
    </location>
    <ligand>
        <name>FAD</name>
        <dbReference type="ChEBI" id="CHEBI:57692"/>
    </ligand>
</feature>
<evidence type="ECO:0000256" key="12">
    <source>
        <dbReference type="RuleBase" id="RU361226"/>
    </source>
</evidence>
<evidence type="ECO:0000259" key="14">
    <source>
        <dbReference type="PROSITE" id="PS51384"/>
    </source>
</evidence>
<gene>
    <name evidence="15" type="ORF">FJAP1339_LOCUS7976</name>
</gene>
<evidence type="ECO:0000256" key="13">
    <source>
        <dbReference type="SAM" id="Phobius"/>
    </source>
</evidence>
<dbReference type="AlphaFoldDB" id="A0A7S2V3I9"/>
<dbReference type="Gene3D" id="2.40.30.10">
    <property type="entry name" value="Translation factors"/>
    <property type="match status" value="1"/>
</dbReference>
<evidence type="ECO:0000256" key="11">
    <source>
        <dbReference type="PIRSR" id="PIRSR601834-1"/>
    </source>
</evidence>
<dbReference type="PRINTS" id="PR00371">
    <property type="entry name" value="FPNCR"/>
</dbReference>
<accession>A0A7S2V3I9</accession>
<reference evidence="15" key="1">
    <citation type="submission" date="2021-01" db="EMBL/GenBank/DDBJ databases">
        <authorList>
            <person name="Corre E."/>
            <person name="Pelletier E."/>
            <person name="Niang G."/>
            <person name="Scheremetjew M."/>
            <person name="Finn R."/>
            <person name="Kale V."/>
            <person name="Holt S."/>
            <person name="Cochrane G."/>
            <person name="Meng A."/>
            <person name="Brown T."/>
            <person name="Cohen L."/>
        </authorList>
    </citation>
    <scope>NUCLEOTIDE SEQUENCE</scope>
    <source>
        <strain evidence="15">CCMP1661</strain>
    </source>
</reference>
<dbReference type="EC" id="1.6.2.2" evidence="12"/>
<keyword evidence="3 11" id="KW-0285">Flavoprotein</keyword>
<dbReference type="GO" id="GO:0005741">
    <property type="term" value="C:mitochondrial outer membrane"/>
    <property type="evidence" value="ECO:0007669"/>
    <property type="project" value="UniProtKB-SubCell"/>
</dbReference>
<dbReference type="FunFam" id="2.40.30.10:FF:000021">
    <property type="entry name" value="NADH-cytochrome b5 reductase"/>
    <property type="match status" value="1"/>
</dbReference>
<evidence type="ECO:0000256" key="10">
    <source>
        <dbReference type="ARBA" id="ARBA00023136"/>
    </source>
</evidence>
<dbReference type="InterPro" id="IPR001433">
    <property type="entry name" value="OxRdtase_FAD/NAD-bd"/>
</dbReference>
<evidence type="ECO:0000256" key="7">
    <source>
        <dbReference type="ARBA" id="ARBA00022989"/>
    </source>
</evidence>
<name>A0A7S2V3I9_9STRA</name>
<sequence length="315" mass="34910">MLPVFGTMIAVSSSVTDLLQDNTAVVVALAVVLLTSILLGLLALVRGKRGPVALDPEKYISFPLIEKEELSHDTRRFRFGLQSPDHILGLPIGQHISFKFQTKEGKIVTRSYTPTSSDDEKGYVDFVIKVYFANKHPKFPAGGLMSQHLESLNIGDTIEMRGPKGHLTYKGHGKMAIAKRGEVETRYARQIGMIAGGTGITPMLQVMSAIVKEKSRVDIWLLFANQTADDILVRSELEGMLKDNTNIRLWYTLDRPPAGWPFSTGFVDAEMVKKHMPEPGPDTQILMCGPGPMIKMACEPALKELGYTEDMQFVF</sequence>
<dbReference type="EMBL" id="HBHR01015940">
    <property type="protein sequence ID" value="CAD9867278.1"/>
    <property type="molecule type" value="Transcribed_RNA"/>
</dbReference>
<dbReference type="GO" id="GO:0090524">
    <property type="term" value="F:cytochrome-b5 reductase activity, acting on NADH"/>
    <property type="evidence" value="ECO:0007669"/>
    <property type="project" value="UniProtKB-EC"/>
</dbReference>
<dbReference type="FunFam" id="3.40.50.80:FF:000019">
    <property type="entry name" value="NADH-cytochrome b5 reductase"/>
    <property type="match status" value="1"/>
</dbReference>
<dbReference type="CDD" id="cd06183">
    <property type="entry name" value="cyt_b5_reduct_like"/>
    <property type="match status" value="1"/>
</dbReference>
<evidence type="ECO:0000256" key="5">
    <source>
        <dbReference type="ARBA" id="ARBA00022787"/>
    </source>
</evidence>
<feature type="binding site" evidence="11">
    <location>
        <position position="145"/>
    </location>
    <ligand>
        <name>FAD</name>
        <dbReference type="ChEBI" id="CHEBI:57692"/>
    </ligand>
</feature>
<keyword evidence="8 12" id="KW-0560">Oxidoreductase</keyword>
<keyword evidence="9 12" id="KW-0520">NAD</keyword>
<evidence type="ECO:0000313" key="15">
    <source>
        <dbReference type="EMBL" id="CAD9867278.1"/>
    </source>
</evidence>
<feature type="binding site" evidence="11">
    <location>
        <position position="127"/>
    </location>
    <ligand>
        <name>FAD</name>
        <dbReference type="ChEBI" id="CHEBI:57692"/>
    </ligand>
</feature>
<dbReference type="SUPFAM" id="SSF52343">
    <property type="entry name" value="Ferredoxin reductase-like, C-terminal NADP-linked domain"/>
    <property type="match status" value="1"/>
</dbReference>
<dbReference type="InterPro" id="IPR001709">
    <property type="entry name" value="Flavoprot_Pyr_Nucl_cyt_Rdtase"/>
</dbReference>
<comment type="catalytic activity">
    <reaction evidence="12">
        <text>2 Fe(III)-[cytochrome b5] + NADH = 2 Fe(II)-[cytochrome b5] + NAD(+) + H(+)</text>
        <dbReference type="Rhea" id="RHEA:46680"/>
        <dbReference type="Rhea" id="RHEA-COMP:10438"/>
        <dbReference type="Rhea" id="RHEA-COMP:10439"/>
        <dbReference type="ChEBI" id="CHEBI:15378"/>
        <dbReference type="ChEBI" id="CHEBI:29033"/>
        <dbReference type="ChEBI" id="CHEBI:29034"/>
        <dbReference type="ChEBI" id="CHEBI:57540"/>
        <dbReference type="ChEBI" id="CHEBI:57945"/>
        <dbReference type="EC" id="1.6.2.2"/>
    </reaction>
</comment>
<evidence type="ECO:0000256" key="3">
    <source>
        <dbReference type="ARBA" id="ARBA00022630"/>
    </source>
</evidence>
<evidence type="ECO:0000256" key="9">
    <source>
        <dbReference type="ARBA" id="ARBA00023027"/>
    </source>
</evidence>
<keyword evidence="4 13" id="KW-0812">Transmembrane</keyword>
<dbReference type="InterPro" id="IPR017938">
    <property type="entry name" value="Riboflavin_synthase-like_b-brl"/>
</dbReference>
<dbReference type="InterPro" id="IPR039261">
    <property type="entry name" value="FNR_nucleotide-bd"/>
</dbReference>
<dbReference type="InterPro" id="IPR017927">
    <property type="entry name" value="FAD-bd_FR_type"/>
</dbReference>
<comment type="similarity">
    <text evidence="12">Belongs to the flavoprotein pyridine nucleotide cytochrome reductase family.</text>
</comment>
<dbReference type="PANTHER" id="PTHR19370">
    <property type="entry name" value="NADH-CYTOCHROME B5 REDUCTASE"/>
    <property type="match status" value="1"/>
</dbReference>
<dbReference type="PANTHER" id="PTHR19370:SF185">
    <property type="entry name" value="NADH-CYTOCHROME B5 REDUCTASE"/>
    <property type="match status" value="1"/>
</dbReference>
<evidence type="ECO:0000256" key="6">
    <source>
        <dbReference type="ARBA" id="ARBA00022827"/>
    </source>
</evidence>
<dbReference type="PROSITE" id="PS51384">
    <property type="entry name" value="FAD_FR"/>
    <property type="match status" value="1"/>
</dbReference>
<protein>
    <recommendedName>
        <fullName evidence="12">NADH-cytochrome b5 reductase</fullName>
        <ecNumber evidence="12">1.6.2.2</ecNumber>
    </recommendedName>
</protein>
<feature type="binding site" evidence="11">
    <location>
        <position position="132"/>
    </location>
    <ligand>
        <name>FAD</name>
        <dbReference type="ChEBI" id="CHEBI:57692"/>
    </ligand>
</feature>